<gene>
    <name evidence="1" type="ORF">SCAR479_02199</name>
</gene>
<sequence>MADHPLTTTAQTAILEAITQGFIDNIRDATSEELSKRGPHIIPYFTGELLQWRANASAASSNLVSTRALIVGIWKSIKELSEEQEKKVVAALQDAHDYMKMDTTGSANTNSTFNTTWFDYAPGLGPYSRDA</sequence>
<reference evidence="1 2" key="1">
    <citation type="submission" date="2024-02" db="EMBL/GenBank/DDBJ databases">
        <title>First draft genome assembly of two strains of Seiridium cardinale.</title>
        <authorList>
            <person name="Emiliani G."/>
            <person name="Scali E."/>
        </authorList>
    </citation>
    <scope>NUCLEOTIDE SEQUENCE [LARGE SCALE GENOMIC DNA]</scope>
    <source>
        <strain evidence="1 2">BM-138-000479</strain>
    </source>
</reference>
<protein>
    <submittedName>
        <fullName evidence="1">Uncharacterized protein</fullName>
    </submittedName>
</protein>
<keyword evidence="2" id="KW-1185">Reference proteome</keyword>
<evidence type="ECO:0000313" key="2">
    <source>
        <dbReference type="Proteomes" id="UP001465668"/>
    </source>
</evidence>
<organism evidence="1 2">
    <name type="scientific">Seiridium cardinale</name>
    <dbReference type="NCBI Taxonomy" id="138064"/>
    <lineage>
        <taxon>Eukaryota</taxon>
        <taxon>Fungi</taxon>
        <taxon>Dikarya</taxon>
        <taxon>Ascomycota</taxon>
        <taxon>Pezizomycotina</taxon>
        <taxon>Sordariomycetes</taxon>
        <taxon>Xylariomycetidae</taxon>
        <taxon>Amphisphaeriales</taxon>
        <taxon>Sporocadaceae</taxon>
        <taxon>Seiridium</taxon>
    </lineage>
</organism>
<name>A0ABR2X599_9PEZI</name>
<proteinExistence type="predicted"/>
<accession>A0ABR2X599</accession>
<dbReference type="Proteomes" id="UP001465668">
    <property type="component" value="Unassembled WGS sequence"/>
</dbReference>
<evidence type="ECO:0000313" key="1">
    <source>
        <dbReference type="EMBL" id="KAK9768955.1"/>
    </source>
</evidence>
<comment type="caution">
    <text evidence="1">The sequence shown here is derived from an EMBL/GenBank/DDBJ whole genome shotgun (WGS) entry which is preliminary data.</text>
</comment>
<dbReference type="EMBL" id="JARVKM010000251">
    <property type="protein sequence ID" value="KAK9768955.1"/>
    <property type="molecule type" value="Genomic_DNA"/>
</dbReference>